<organism evidence="2 3">
    <name type="scientific">Vibrio ulleungensis</name>
    <dbReference type="NCBI Taxonomy" id="2807619"/>
    <lineage>
        <taxon>Bacteria</taxon>
        <taxon>Pseudomonadati</taxon>
        <taxon>Pseudomonadota</taxon>
        <taxon>Gammaproteobacteria</taxon>
        <taxon>Vibrionales</taxon>
        <taxon>Vibrionaceae</taxon>
        <taxon>Vibrio</taxon>
    </lineage>
</organism>
<evidence type="ECO:0000256" key="1">
    <source>
        <dbReference type="SAM" id="MobiDB-lite"/>
    </source>
</evidence>
<name>A0ABS2HNN6_9VIBR</name>
<proteinExistence type="predicted"/>
<evidence type="ECO:0000313" key="2">
    <source>
        <dbReference type="EMBL" id="MBM7038227.1"/>
    </source>
</evidence>
<protein>
    <submittedName>
        <fullName evidence="2">Uncharacterized protein</fullName>
    </submittedName>
</protein>
<gene>
    <name evidence="2" type="ORF">JQC93_17675</name>
</gene>
<dbReference type="EMBL" id="JAFEUM010000009">
    <property type="protein sequence ID" value="MBM7038227.1"/>
    <property type="molecule type" value="Genomic_DNA"/>
</dbReference>
<feature type="compositionally biased region" description="Basic and acidic residues" evidence="1">
    <location>
        <begin position="1"/>
        <end position="10"/>
    </location>
</feature>
<feature type="region of interest" description="Disordered" evidence="1">
    <location>
        <begin position="1"/>
        <end position="33"/>
    </location>
</feature>
<dbReference type="Proteomes" id="UP000809621">
    <property type="component" value="Unassembled WGS sequence"/>
</dbReference>
<dbReference type="RefSeq" id="WP_205159696.1">
    <property type="nucleotide sequence ID" value="NZ_JAFEUM010000009.1"/>
</dbReference>
<sequence length="71" mass="7848">MIESPARIRGEIPPAGGPESRLRVEPDSHSTTQSLLAEQSLSNSMGVDKDCLRQKVEPYTAEYNFTQVTIN</sequence>
<accession>A0ABS2HNN6</accession>
<evidence type="ECO:0000313" key="3">
    <source>
        <dbReference type="Proteomes" id="UP000809621"/>
    </source>
</evidence>
<reference evidence="2 3" key="1">
    <citation type="submission" date="2021-02" db="EMBL/GenBank/DDBJ databases">
        <authorList>
            <person name="Park J.-S."/>
        </authorList>
    </citation>
    <scope>NUCLEOTIDE SEQUENCE [LARGE SCALE GENOMIC DNA]</scope>
    <source>
        <strain evidence="2 3">188UL20-2</strain>
    </source>
</reference>
<comment type="caution">
    <text evidence="2">The sequence shown here is derived from an EMBL/GenBank/DDBJ whole genome shotgun (WGS) entry which is preliminary data.</text>
</comment>
<keyword evidence="3" id="KW-1185">Reference proteome</keyword>